<organism evidence="2 3">
    <name type="scientific">Frankia casuarinae (strain DSM 45818 / CECT 9043 / HFP020203 / CcI3)</name>
    <dbReference type="NCBI Taxonomy" id="106370"/>
    <lineage>
        <taxon>Bacteria</taxon>
        <taxon>Bacillati</taxon>
        <taxon>Actinomycetota</taxon>
        <taxon>Actinomycetes</taxon>
        <taxon>Frankiales</taxon>
        <taxon>Frankiaceae</taxon>
        <taxon>Frankia</taxon>
    </lineage>
</organism>
<feature type="compositionally biased region" description="Basic and acidic residues" evidence="1">
    <location>
        <begin position="66"/>
        <end position="78"/>
    </location>
</feature>
<feature type="compositionally biased region" description="Basic residues" evidence="1">
    <location>
        <begin position="130"/>
        <end position="147"/>
    </location>
</feature>
<sequence length="224" mass="24980">MIQRDARPERDGLDRVEQWWMVRGVGEVDVRQWSAEAHPTEPIDVGGHRGPRLRRRHHAVGGQSRHARDAGVHGRVEHGQRAVGDVERVGGVLCLVGRGEGRHDRGDEHAERGENHAGRDHPDHKPAPPRIRHPPSLRRRTGPRHPHGGLDRLPRIPARHVGNPLRLGRVVSPRLPRRNAGQPIEHQRRSFGGYDGIVRLASAVRRAVIRRSALSGGPALERGN</sequence>
<dbReference type="AlphaFoldDB" id="Q2JF39"/>
<dbReference type="HOGENOM" id="CLU_1233545_0_0_11"/>
<proteinExistence type="predicted"/>
<dbReference type="KEGG" id="fra:Francci3_0719"/>
<dbReference type="EMBL" id="CP000249">
    <property type="protein sequence ID" value="ABD10103.1"/>
    <property type="molecule type" value="Genomic_DNA"/>
</dbReference>
<dbReference type="Proteomes" id="UP000001937">
    <property type="component" value="Chromosome"/>
</dbReference>
<evidence type="ECO:0000313" key="2">
    <source>
        <dbReference type="EMBL" id="ABD10103.1"/>
    </source>
</evidence>
<keyword evidence="3" id="KW-1185">Reference proteome</keyword>
<feature type="compositionally biased region" description="Basic and acidic residues" evidence="1">
    <location>
        <begin position="99"/>
        <end position="126"/>
    </location>
</feature>
<accession>Q2JF39</accession>
<name>Q2JF39_FRACC</name>
<feature type="region of interest" description="Disordered" evidence="1">
    <location>
        <begin position="56"/>
        <end position="78"/>
    </location>
</feature>
<gene>
    <name evidence="2" type="ordered locus">Francci3_0719</name>
</gene>
<feature type="region of interest" description="Disordered" evidence="1">
    <location>
        <begin position="97"/>
        <end position="157"/>
    </location>
</feature>
<evidence type="ECO:0000313" key="3">
    <source>
        <dbReference type="Proteomes" id="UP000001937"/>
    </source>
</evidence>
<evidence type="ECO:0000256" key="1">
    <source>
        <dbReference type="SAM" id="MobiDB-lite"/>
    </source>
</evidence>
<reference evidence="2 3" key="1">
    <citation type="journal article" date="2007" name="Genome Res.">
        <title>Genome characteristics of facultatively symbiotic Frankia sp. strains reflect host range and host plant biogeography.</title>
        <authorList>
            <person name="Normand P."/>
            <person name="Lapierre P."/>
            <person name="Tisa L.S."/>
            <person name="Gogarten J.P."/>
            <person name="Alloisio N."/>
            <person name="Bagnarol E."/>
            <person name="Bassi C.A."/>
            <person name="Berry A.M."/>
            <person name="Bickhart D.M."/>
            <person name="Choisne N."/>
            <person name="Couloux A."/>
            <person name="Cournoyer B."/>
            <person name="Cruveiller S."/>
            <person name="Daubin V."/>
            <person name="Demange N."/>
            <person name="Francino M.P."/>
            <person name="Goltsman E."/>
            <person name="Huang Y."/>
            <person name="Kopp O.R."/>
            <person name="Labarre L."/>
            <person name="Lapidus A."/>
            <person name="Lavire C."/>
            <person name="Marechal J."/>
            <person name="Martinez M."/>
            <person name="Mastronunzio J.E."/>
            <person name="Mullin B.C."/>
            <person name="Niemann J."/>
            <person name="Pujic P."/>
            <person name="Rawnsley T."/>
            <person name="Rouy Z."/>
            <person name="Schenowitz C."/>
            <person name="Sellstedt A."/>
            <person name="Tavares F."/>
            <person name="Tomkins J.P."/>
            <person name="Vallenet D."/>
            <person name="Valverde C."/>
            <person name="Wall L.G."/>
            <person name="Wang Y."/>
            <person name="Medigue C."/>
            <person name="Benson D.R."/>
        </authorList>
    </citation>
    <scope>NUCLEOTIDE SEQUENCE [LARGE SCALE GENOMIC DNA]</scope>
    <source>
        <strain evidence="3">DSM 45818 / CECT 9043 / CcI3</strain>
    </source>
</reference>
<protein>
    <submittedName>
        <fullName evidence="2">Uncharacterized protein</fullName>
    </submittedName>
</protein>